<keyword evidence="7" id="KW-0349">Heme</keyword>
<evidence type="ECO:0000256" key="5">
    <source>
        <dbReference type="ARBA" id="ARBA00023033"/>
    </source>
</evidence>
<dbReference type="AlphaFoldDB" id="A0A8J2SA77"/>
<dbReference type="SUPFAM" id="SSF56801">
    <property type="entry name" value="Acetyl-CoA synthetase-like"/>
    <property type="match status" value="1"/>
</dbReference>
<keyword evidence="4" id="KW-0436">Ligase</keyword>
<dbReference type="GO" id="GO:0016705">
    <property type="term" value="F:oxidoreductase activity, acting on paired donors, with incorporation or reduction of molecular oxygen"/>
    <property type="evidence" value="ECO:0007669"/>
    <property type="project" value="InterPro"/>
</dbReference>
<comment type="similarity">
    <text evidence="2">Belongs to the ATP-dependent AMP-binding enzyme family.</text>
</comment>
<dbReference type="GO" id="GO:0020037">
    <property type="term" value="F:heme binding"/>
    <property type="evidence" value="ECO:0007669"/>
    <property type="project" value="InterPro"/>
</dbReference>
<dbReference type="SUPFAM" id="SSF48264">
    <property type="entry name" value="Cytochrome P450"/>
    <property type="match status" value="1"/>
</dbReference>
<dbReference type="Pfam" id="PF00067">
    <property type="entry name" value="p450"/>
    <property type="match status" value="2"/>
</dbReference>
<comment type="similarity">
    <text evidence="3">Belongs to the cytochrome P450 family.</text>
</comment>
<dbReference type="InterPro" id="IPR036396">
    <property type="entry name" value="Cyt_P450_sf"/>
</dbReference>
<dbReference type="PANTHER" id="PTHR24096">
    <property type="entry name" value="LONG-CHAIN-FATTY-ACID--COA LIGASE"/>
    <property type="match status" value="1"/>
</dbReference>
<reference evidence="11" key="1">
    <citation type="submission" date="2021-11" db="EMBL/GenBank/DDBJ databases">
        <authorList>
            <person name="Schell T."/>
        </authorList>
    </citation>
    <scope>NUCLEOTIDE SEQUENCE</scope>
    <source>
        <strain evidence="11">M5</strain>
    </source>
</reference>
<feature type="chain" id="PRO_5035251878" evidence="8">
    <location>
        <begin position="25"/>
        <end position="1232"/>
    </location>
</feature>
<dbReference type="Proteomes" id="UP000789390">
    <property type="component" value="Unassembled WGS sequence"/>
</dbReference>
<dbReference type="GO" id="GO:0004497">
    <property type="term" value="F:monooxygenase activity"/>
    <property type="evidence" value="ECO:0007669"/>
    <property type="project" value="UniProtKB-KW"/>
</dbReference>
<evidence type="ECO:0000256" key="7">
    <source>
        <dbReference type="PIRSR" id="PIRSR602401-1"/>
    </source>
</evidence>
<dbReference type="InterPro" id="IPR025110">
    <property type="entry name" value="AMP-bd_C"/>
</dbReference>
<feature type="signal peptide" evidence="8">
    <location>
        <begin position="1"/>
        <end position="24"/>
    </location>
</feature>
<dbReference type="OrthoDB" id="1470350at2759"/>
<dbReference type="CDD" id="cd05911">
    <property type="entry name" value="Firefly_Luc_like"/>
    <property type="match status" value="1"/>
</dbReference>
<dbReference type="Gene3D" id="3.30.300.30">
    <property type="match status" value="1"/>
</dbReference>
<dbReference type="PANTHER" id="PTHR24096:SF149">
    <property type="entry name" value="AMP-BINDING DOMAIN-CONTAINING PROTEIN-RELATED"/>
    <property type="match status" value="1"/>
</dbReference>
<organism evidence="11 12">
    <name type="scientific">Daphnia galeata</name>
    <dbReference type="NCBI Taxonomy" id="27404"/>
    <lineage>
        <taxon>Eukaryota</taxon>
        <taxon>Metazoa</taxon>
        <taxon>Ecdysozoa</taxon>
        <taxon>Arthropoda</taxon>
        <taxon>Crustacea</taxon>
        <taxon>Branchiopoda</taxon>
        <taxon>Diplostraca</taxon>
        <taxon>Cladocera</taxon>
        <taxon>Anomopoda</taxon>
        <taxon>Daphniidae</taxon>
        <taxon>Daphnia</taxon>
    </lineage>
</organism>
<dbReference type="GO" id="GO:0005777">
    <property type="term" value="C:peroxisome"/>
    <property type="evidence" value="ECO:0007669"/>
    <property type="project" value="UniProtKB-SubCell"/>
</dbReference>
<dbReference type="PRINTS" id="PR00463">
    <property type="entry name" value="EP450I"/>
</dbReference>
<evidence type="ECO:0000256" key="4">
    <source>
        <dbReference type="ARBA" id="ARBA00022598"/>
    </source>
</evidence>
<dbReference type="FunFam" id="3.30.300.30:FF:000007">
    <property type="entry name" value="4-coumarate--CoA ligase 2"/>
    <property type="match status" value="1"/>
</dbReference>
<keyword evidence="8" id="KW-0732">Signal</keyword>
<keyword evidence="5" id="KW-0560">Oxidoreductase</keyword>
<evidence type="ECO:0000256" key="6">
    <source>
        <dbReference type="ARBA" id="ARBA00023140"/>
    </source>
</evidence>
<dbReference type="Pfam" id="PF00501">
    <property type="entry name" value="AMP-binding"/>
    <property type="match status" value="1"/>
</dbReference>
<dbReference type="InterPro" id="IPR042099">
    <property type="entry name" value="ANL_N_sf"/>
</dbReference>
<feature type="domain" description="AMP-dependent synthetase/ligase" evidence="9">
    <location>
        <begin position="221"/>
        <end position="581"/>
    </location>
</feature>
<keyword evidence="12" id="KW-1185">Reference proteome</keyword>
<dbReference type="Gene3D" id="3.40.50.12780">
    <property type="entry name" value="N-terminal domain of ligase-like"/>
    <property type="match status" value="1"/>
</dbReference>
<feature type="binding site" description="axial binding residue" evidence="7">
    <location>
        <position position="1174"/>
    </location>
    <ligand>
        <name>heme</name>
        <dbReference type="ChEBI" id="CHEBI:30413"/>
    </ligand>
    <ligandPart>
        <name>Fe</name>
        <dbReference type="ChEBI" id="CHEBI:18248"/>
    </ligandPart>
</feature>
<sequence>MLLLTNVKLVSVLQVISLLSLAAGQQRNDTIKRSFHGESSLSSYVTVTVPYEDTDLIARLGDELKTTADSTLVISTPKSRRRKRISSSLTTVLNRCLDRHLTLQFLGPFLIFTGIVGLLNGPLFGVKALLFSIQFNIVFPTFVCFVTTKRSLLMHVSFAWQLLRFTDFFLFLSCKKSFNTKSTMATNQQDSVSSKILRHPEEYDDVIPNVTLAQYVLDKMREFGGDIACIDPDTKRSLSYHEIWENTLALAAGLQLKLNLKPGDMVAVALPTCLDYSITVLALNLCGATSTLINPGQTISELTHCVQLTKPKLWIGTDSFNTKFGQIYPDVANRPAMILLGSNNGGEIDWENLMESGRGKTVQSVGDNPLDLDAFILFSSGTTGVPKGVVLTNLNYVVTRKQSMETTKIMYRDPEDVTLFFMPLYHAATLNGLFECFMRGLRFVLMSSFTFERMLQTIQDYKITLLFLVPAIAVQLLKQPVEKHYDLSSLKMLRSGAAAISKEALVALAEKFGVLVLQLYGLTEATLCTHANTFTRNREGSIGIVSPFCECKVVDTETDEALGPNQEGEICVRGPIVMKGYIGNEAATKDTVDSNGWLHTGDVGYYDEEGFFYITDRKKELIKFKGLQVSPTELEKILLSHPQVQDAAVAPIPDETAGELPRAYIIKRPGSTLTENEIAKFVADQVSAHKRLRGGVIFVDSIPKTATGKIMRRQLKSVKSNEKMGLYLVPEWIPIPNNVTQFTVIVVLASIVLLAITKRLDFILRVNKIPGLFCGLTILGNAPMLPISSEDIFIRIWGYVRALQSCGPVLRTWAGPFPAFFLFTPEAFETVLSSKKLIDKSNEYSFLHPWLGTGLLTSTGSKWSTRRKLLTPTFHFKILGDFIHIFNEQSQVLIQQLNAALLTKKDGFDIYPFITRCTLDIICETAMGCNIEAQTRVDSEYLLAVLSMCRILNVRTIQPLMRSDILFNFSSYGAQQRRNLKILHGFTDSVIQNKKLERNLNKGTNTKTTSNEEGDFSSTKKRLAFLDLLIDASKDGELLSDSDIREEVDTFMFEAMTRQQLLSAGHYILLEAILVSRSWSIRNLNVFLETRIARGSALVPKRSLLGRKLREDTVIHDYTIPANTTVLLFTYVLHRDPNYFPDPELFQPERFFEDNSRGRHPFAYVPFSAGPRNCIGQKFAMMEQKVILANIFRNFHVQVKDHRDEIVLMNEVVLRPRDGINLHLTPRLKEIF</sequence>
<evidence type="ECO:0000256" key="8">
    <source>
        <dbReference type="SAM" id="SignalP"/>
    </source>
</evidence>
<evidence type="ECO:0000256" key="2">
    <source>
        <dbReference type="ARBA" id="ARBA00006432"/>
    </source>
</evidence>
<dbReference type="EMBL" id="CAKKLH010000323">
    <property type="protein sequence ID" value="CAH0112189.1"/>
    <property type="molecule type" value="Genomic_DNA"/>
</dbReference>
<dbReference type="PROSITE" id="PS00455">
    <property type="entry name" value="AMP_BINDING"/>
    <property type="match status" value="1"/>
</dbReference>
<accession>A0A8J2SA77</accession>
<keyword evidence="7" id="KW-0408">Iron</keyword>
<protein>
    <submittedName>
        <fullName evidence="11">Uncharacterized protein</fullName>
    </submittedName>
</protein>
<keyword evidence="7" id="KW-0479">Metal-binding</keyword>
<evidence type="ECO:0000259" key="10">
    <source>
        <dbReference type="Pfam" id="PF13193"/>
    </source>
</evidence>
<dbReference type="InterPro" id="IPR045851">
    <property type="entry name" value="AMP-bd_C_sf"/>
</dbReference>
<evidence type="ECO:0000313" key="12">
    <source>
        <dbReference type="Proteomes" id="UP000789390"/>
    </source>
</evidence>
<comment type="caution">
    <text evidence="11">The sequence shown here is derived from an EMBL/GenBank/DDBJ whole genome shotgun (WGS) entry which is preliminary data.</text>
</comment>
<keyword evidence="6" id="KW-0576">Peroxisome</keyword>
<proteinExistence type="inferred from homology"/>
<comment type="subcellular location">
    <subcellularLocation>
        <location evidence="1">Peroxisome</location>
    </subcellularLocation>
</comment>
<dbReference type="InterPro" id="IPR001128">
    <property type="entry name" value="Cyt_P450"/>
</dbReference>
<keyword evidence="5" id="KW-0503">Monooxygenase</keyword>
<dbReference type="Pfam" id="PF13193">
    <property type="entry name" value="AMP-binding_C"/>
    <property type="match status" value="1"/>
</dbReference>
<dbReference type="GO" id="GO:0005506">
    <property type="term" value="F:iron ion binding"/>
    <property type="evidence" value="ECO:0007669"/>
    <property type="project" value="InterPro"/>
</dbReference>
<dbReference type="GO" id="GO:0016405">
    <property type="term" value="F:CoA-ligase activity"/>
    <property type="evidence" value="ECO:0007669"/>
    <property type="project" value="TreeGrafter"/>
</dbReference>
<dbReference type="InterPro" id="IPR000873">
    <property type="entry name" value="AMP-dep_synth/lig_dom"/>
</dbReference>
<evidence type="ECO:0000256" key="3">
    <source>
        <dbReference type="ARBA" id="ARBA00010617"/>
    </source>
</evidence>
<name>A0A8J2SA77_9CRUS</name>
<evidence type="ECO:0000313" key="11">
    <source>
        <dbReference type="EMBL" id="CAH0112189.1"/>
    </source>
</evidence>
<evidence type="ECO:0000256" key="1">
    <source>
        <dbReference type="ARBA" id="ARBA00004275"/>
    </source>
</evidence>
<evidence type="ECO:0000259" key="9">
    <source>
        <dbReference type="Pfam" id="PF00501"/>
    </source>
</evidence>
<dbReference type="InterPro" id="IPR002401">
    <property type="entry name" value="Cyt_P450_E_grp-I"/>
</dbReference>
<dbReference type="InterPro" id="IPR017972">
    <property type="entry name" value="Cyt_P450_CS"/>
</dbReference>
<feature type="domain" description="AMP-binding enzyme C-terminal" evidence="10">
    <location>
        <begin position="633"/>
        <end position="709"/>
    </location>
</feature>
<comment type="cofactor">
    <cofactor evidence="7">
        <name>heme</name>
        <dbReference type="ChEBI" id="CHEBI:30413"/>
    </cofactor>
</comment>
<gene>
    <name evidence="11" type="ORF">DGAL_LOCUS15901</name>
</gene>
<dbReference type="PROSITE" id="PS00086">
    <property type="entry name" value="CYTOCHROME_P450"/>
    <property type="match status" value="1"/>
</dbReference>
<dbReference type="Gene3D" id="1.10.630.10">
    <property type="entry name" value="Cytochrome P450"/>
    <property type="match status" value="2"/>
</dbReference>
<dbReference type="InterPro" id="IPR020845">
    <property type="entry name" value="AMP-binding_CS"/>
</dbReference>